<dbReference type="SMART" id="SM00449">
    <property type="entry name" value="SPRY"/>
    <property type="match status" value="1"/>
</dbReference>
<dbReference type="EMBL" id="ML977161">
    <property type="protein sequence ID" value="KAF1985679.1"/>
    <property type="molecule type" value="Genomic_DNA"/>
</dbReference>
<accession>A0A6G1GY51</accession>
<dbReference type="InterPro" id="IPR003877">
    <property type="entry name" value="SPRY_dom"/>
</dbReference>
<proteinExistence type="predicted"/>
<feature type="compositionally biased region" description="Basic and acidic residues" evidence="2">
    <location>
        <begin position="138"/>
        <end position="147"/>
    </location>
</feature>
<dbReference type="Pfam" id="PF10607">
    <property type="entry name" value="CTLH"/>
    <property type="match status" value="1"/>
</dbReference>
<feature type="domain" description="B30.2/SPRY" evidence="3">
    <location>
        <begin position="178"/>
        <end position="369"/>
    </location>
</feature>
<dbReference type="InterPro" id="IPR001870">
    <property type="entry name" value="B30.2/SPRY"/>
</dbReference>
<dbReference type="InterPro" id="IPR050618">
    <property type="entry name" value="Ubq-SigPath_Reg"/>
</dbReference>
<organism evidence="5 6">
    <name type="scientific">Aulographum hederae CBS 113979</name>
    <dbReference type="NCBI Taxonomy" id="1176131"/>
    <lineage>
        <taxon>Eukaryota</taxon>
        <taxon>Fungi</taxon>
        <taxon>Dikarya</taxon>
        <taxon>Ascomycota</taxon>
        <taxon>Pezizomycotina</taxon>
        <taxon>Dothideomycetes</taxon>
        <taxon>Pleosporomycetidae</taxon>
        <taxon>Aulographales</taxon>
        <taxon>Aulographaceae</taxon>
    </lineage>
</organism>
<evidence type="ECO:0000256" key="2">
    <source>
        <dbReference type="SAM" id="MobiDB-lite"/>
    </source>
</evidence>
<dbReference type="CDD" id="cd12909">
    <property type="entry name" value="SPRY_RanBP9_10"/>
    <property type="match status" value="1"/>
</dbReference>
<evidence type="ECO:0000313" key="6">
    <source>
        <dbReference type="Proteomes" id="UP000800041"/>
    </source>
</evidence>
<feature type="compositionally biased region" description="Polar residues" evidence="2">
    <location>
        <begin position="546"/>
        <end position="564"/>
    </location>
</feature>
<dbReference type="PROSITE" id="PS50896">
    <property type="entry name" value="LISH"/>
    <property type="match status" value="1"/>
</dbReference>
<comment type="function">
    <text evidence="1">Involved in the proteasome-dependent degradation of fructose-1,6-bisphosphatase.</text>
</comment>
<feature type="domain" description="CTLH" evidence="4">
    <location>
        <begin position="455"/>
        <end position="512"/>
    </location>
</feature>
<dbReference type="InterPro" id="IPR013320">
    <property type="entry name" value="ConA-like_dom_sf"/>
</dbReference>
<dbReference type="AlphaFoldDB" id="A0A6G1GY51"/>
<evidence type="ECO:0000313" key="5">
    <source>
        <dbReference type="EMBL" id="KAF1985679.1"/>
    </source>
</evidence>
<dbReference type="Pfam" id="PF00622">
    <property type="entry name" value="SPRY"/>
    <property type="match status" value="1"/>
</dbReference>
<dbReference type="PROSITE" id="PS50188">
    <property type="entry name" value="B302_SPRY"/>
    <property type="match status" value="1"/>
</dbReference>
<feature type="region of interest" description="Disordered" evidence="2">
    <location>
        <begin position="138"/>
        <end position="165"/>
    </location>
</feature>
<name>A0A6G1GY51_9PEZI</name>
<dbReference type="InterPro" id="IPR006595">
    <property type="entry name" value="CTLH_C"/>
</dbReference>
<dbReference type="PANTHER" id="PTHR12864">
    <property type="entry name" value="RAN BINDING PROTEIN 9-RELATED"/>
    <property type="match status" value="1"/>
</dbReference>
<dbReference type="SMART" id="SM00668">
    <property type="entry name" value="CTLH"/>
    <property type="match status" value="1"/>
</dbReference>
<evidence type="ECO:0000259" key="4">
    <source>
        <dbReference type="PROSITE" id="PS50897"/>
    </source>
</evidence>
<dbReference type="SMART" id="SM00667">
    <property type="entry name" value="LisH"/>
    <property type="match status" value="1"/>
</dbReference>
<dbReference type="Proteomes" id="UP000800041">
    <property type="component" value="Unassembled WGS sequence"/>
</dbReference>
<feature type="compositionally biased region" description="Low complexity" evidence="2">
    <location>
        <begin position="148"/>
        <end position="161"/>
    </location>
</feature>
<reference evidence="5" key="1">
    <citation type="journal article" date="2020" name="Stud. Mycol.">
        <title>101 Dothideomycetes genomes: a test case for predicting lifestyles and emergence of pathogens.</title>
        <authorList>
            <person name="Haridas S."/>
            <person name="Albert R."/>
            <person name="Binder M."/>
            <person name="Bloem J."/>
            <person name="Labutti K."/>
            <person name="Salamov A."/>
            <person name="Andreopoulos B."/>
            <person name="Baker S."/>
            <person name="Barry K."/>
            <person name="Bills G."/>
            <person name="Bluhm B."/>
            <person name="Cannon C."/>
            <person name="Castanera R."/>
            <person name="Culley D."/>
            <person name="Daum C."/>
            <person name="Ezra D."/>
            <person name="Gonzalez J."/>
            <person name="Henrissat B."/>
            <person name="Kuo A."/>
            <person name="Liang C."/>
            <person name="Lipzen A."/>
            <person name="Lutzoni F."/>
            <person name="Magnuson J."/>
            <person name="Mondo S."/>
            <person name="Nolan M."/>
            <person name="Ohm R."/>
            <person name="Pangilinan J."/>
            <person name="Park H.-J."/>
            <person name="Ramirez L."/>
            <person name="Alfaro M."/>
            <person name="Sun H."/>
            <person name="Tritt A."/>
            <person name="Yoshinaga Y."/>
            <person name="Zwiers L.-H."/>
            <person name="Turgeon B."/>
            <person name="Goodwin S."/>
            <person name="Spatafora J."/>
            <person name="Crous P."/>
            <person name="Grigoriev I."/>
        </authorList>
    </citation>
    <scope>NUCLEOTIDE SEQUENCE</scope>
    <source>
        <strain evidence="5">CBS 113979</strain>
    </source>
</reference>
<gene>
    <name evidence="5" type="ORF">K402DRAFT_357186</name>
</gene>
<dbReference type="InterPro" id="IPR024964">
    <property type="entry name" value="CTLH/CRA"/>
</dbReference>
<dbReference type="PROSITE" id="PS50897">
    <property type="entry name" value="CTLH"/>
    <property type="match status" value="1"/>
</dbReference>
<evidence type="ECO:0000259" key="3">
    <source>
        <dbReference type="PROSITE" id="PS50188"/>
    </source>
</evidence>
<dbReference type="SMART" id="SM00757">
    <property type="entry name" value="CRA"/>
    <property type="match status" value="1"/>
</dbReference>
<protein>
    <submittedName>
        <fullName evidence="5">SPRY-domain-containing protein</fullName>
    </submittedName>
</protein>
<keyword evidence="6" id="KW-1185">Reference proteome</keyword>
<feature type="region of interest" description="Disordered" evidence="2">
    <location>
        <begin position="580"/>
        <end position="599"/>
    </location>
</feature>
<dbReference type="OrthoDB" id="25503at2759"/>
<dbReference type="SUPFAM" id="SSF49899">
    <property type="entry name" value="Concanavalin A-like lectins/glucanases"/>
    <property type="match status" value="1"/>
</dbReference>
<dbReference type="InterPro" id="IPR035782">
    <property type="entry name" value="SPRY_RanBP9/10"/>
</dbReference>
<feature type="region of interest" description="Disordered" evidence="2">
    <location>
        <begin position="56"/>
        <end position="82"/>
    </location>
</feature>
<sequence>MNNNYTPPGGNNNNNNNIFRRPSYATVLSGGASSAQTAQQQSQSGLSINQLIQAAATTTHAHRRPSRSSMDADGAGQSGSSHWVGWRQSNAYSNDPLSYNYGMFTGHLVSDSDAPIFFVPSYLRASRHAERLHDAHRARLNTQRDPRSPSQAGSLSTSSSSMNLHKMVPSHRGMTHDIIERAPPVTAFGSEEVKPLPSRWNESDKFQGLDVLGENGCEVRLQGLPKGSQSDDSATIRADHPIPRQVGLYYYEVEVVSKAKEGMVGIGFIGQKVALNRLPGWEPDSWGYHGDDGCVFQQSASGKTYGAKFSNLDVIGCGINFRTGIAFFTKNGVHQGYAFNNIKGDRLYPAVGVKKPGEHLKANFGHRPFVYDIDSLMEKEREIVQADIMKTSVAKLNPPLDETALIHQLIAQYLSHDGYVETARAFAEEVRAESRALASGVDAEARDLEPVEDIDAENRQRIRAAILDGDIDKALKLTDRFYPIVLKDNENIYFKLRCRKYIEMIRRTEALKAAELYGVQSNGGKKGGFQDDFGSMDVDIADDHPSSTNGHGSARSSRISNNNGVDISWDADSTSLLRPGELDTAMGGTTASSSSTSQPMKYADMLTATLLYGQELQDEFKDDPRREVKRALEDTISLIAYAAPVDSPLGQVLGTRARIPIAEEVGGAILVSMGKSSSAALEKLCQQTEVLVNELAEDGGAGAFVNVGRDYLGQE</sequence>
<evidence type="ECO:0000256" key="1">
    <source>
        <dbReference type="ARBA" id="ARBA00002343"/>
    </source>
</evidence>
<feature type="region of interest" description="Disordered" evidence="2">
    <location>
        <begin position="534"/>
        <end position="564"/>
    </location>
</feature>
<dbReference type="InterPro" id="IPR006594">
    <property type="entry name" value="LisH"/>
</dbReference>
<dbReference type="InterPro" id="IPR043136">
    <property type="entry name" value="B30.2/SPRY_sf"/>
</dbReference>
<feature type="compositionally biased region" description="Low complexity" evidence="2">
    <location>
        <begin position="584"/>
        <end position="597"/>
    </location>
</feature>
<dbReference type="InterPro" id="IPR013144">
    <property type="entry name" value="CRA_dom"/>
</dbReference>
<dbReference type="Gene3D" id="2.60.120.920">
    <property type="match status" value="1"/>
</dbReference>